<accession>A0ABT7LVT1</accession>
<name>A0ABT7LVT1_9CYAN</name>
<gene>
    <name evidence="1" type="ORF">QQ055_01450</name>
</gene>
<evidence type="ECO:0000313" key="1">
    <source>
        <dbReference type="EMBL" id="MDL5056142.1"/>
    </source>
</evidence>
<reference evidence="1 2" key="1">
    <citation type="submission" date="2023-06" db="EMBL/GenBank/DDBJ databases">
        <title>Whole genome sequence of Oscillatoria calcuttensis NRMC-F 0142.</title>
        <authorList>
            <person name="Shakena Fathima T."/>
            <person name="Muralitharan G."/>
            <person name="Thajuddin N."/>
        </authorList>
    </citation>
    <scope>NUCLEOTIDE SEQUENCE [LARGE SCALE GENOMIC DNA]</scope>
    <source>
        <strain evidence="1 2">NRMC-F 0142</strain>
    </source>
</reference>
<protein>
    <submittedName>
        <fullName evidence="1">Uncharacterized protein</fullName>
    </submittedName>
</protein>
<proteinExistence type="predicted"/>
<dbReference type="Proteomes" id="UP001230986">
    <property type="component" value="Unassembled WGS sequence"/>
</dbReference>
<comment type="caution">
    <text evidence="1">The sequence shown here is derived from an EMBL/GenBank/DDBJ whole genome shotgun (WGS) entry which is preliminary data.</text>
</comment>
<dbReference type="EMBL" id="JASVEJ010000004">
    <property type="protein sequence ID" value="MDL5056142.1"/>
    <property type="molecule type" value="Genomic_DNA"/>
</dbReference>
<dbReference type="RefSeq" id="WP_158020403.1">
    <property type="nucleotide sequence ID" value="NZ_JASVEJ010000004.1"/>
</dbReference>
<sequence length="57" mass="6308">MESLAFCYAALSYFEEPLKTIASHSRIAATTQPQTNARTNLETTTLTASAMGWFSYL</sequence>
<organism evidence="1 2">
    <name type="scientific">Geitlerinema calcuttense NRMC-F 0142</name>
    <dbReference type="NCBI Taxonomy" id="2922238"/>
    <lineage>
        <taxon>Bacteria</taxon>
        <taxon>Bacillati</taxon>
        <taxon>Cyanobacteriota</taxon>
        <taxon>Cyanophyceae</taxon>
        <taxon>Geitlerinematales</taxon>
        <taxon>Geitlerinemataceae</taxon>
        <taxon>Geitlerinema</taxon>
    </lineage>
</organism>
<keyword evidence="2" id="KW-1185">Reference proteome</keyword>
<evidence type="ECO:0000313" key="2">
    <source>
        <dbReference type="Proteomes" id="UP001230986"/>
    </source>
</evidence>